<dbReference type="AlphaFoldDB" id="A0AAV9PKH7"/>
<dbReference type="PANTHER" id="PTHR42791">
    <property type="entry name" value="GNAT FAMILY ACETYLTRANSFERASE"/>
    <property type="match status" value="1"/>
</dbReference>
<dbReference type="EMBL" id="JAVRRT010000003">
    <property type="protein sequence ID" value="KAK5173335.1"/>
    <property type="molecule type" value="Genomic_DNA"/>
</dbReference>
<dbReference type="GeneID" id="89923363"/>
<dbReference type="InterPro" id="IPR052523">
    <property type="entry name" value="Trichothecene_AcTrans"/>
</dbReference>
<evidence type="ECO:0000313" key="3">
    <source>
        <dbReference type="Proteomes" id="UP001337655"/>
    </source>
</evidence>
<evidence type="ECO:0000259" key="1">
    <source>
        <dbReference type="PROSITE" id="PS51186"/>
    </source>
</evidence>
<dbReference type="PANTHER" id="PTHR42791:SF14">
    <property type="entry name" value="N-ACETYLTRANSFERASE DOMAIN-CONTAINING PROTEIN"/>
    <property type="match status" value="1"/>
</dbReference>
<name>A0AAV9PKH7_9PEZI</name>
<organism evidence="2 3">
    <name type="scientific">Saxophila tyrrhenica</name>
    <dbReference type="NCBI Taxonomy" id="1690608"/>
    <lineage>
        <taxon>Eukaryota</taxon>
        <taxon>Fungi</taxon>
        <taxon>Dikarya</taxon>
        <taxon>Ascomycota</taxon>
        <taxon>Pezizomycotina</taxon>
        <taxon>Dothideomycetes</taxon>
        <taxon>Dothideomycetidae</taxon>
        <taxon>Mycosphaerellales</taxon>
        <taxon>Extremaceae</taxon>
        <taxon>Saxophila</taxon>
    </lineage>
</organism>
<dbReference type="Gene3D" id="3.40.630.30">
    <property type="match status" value="1"/>
</dbReference>
<evidence type="ECO:0000313" key="2">
    <source>
        <dbReference type="EMBL" id="KAK5173335.1"/>
    </source>
</evidence>
<gene>
    <name evidence="2" type="ORF">LTR77_002016</name>
</gene>
<dbReference type="Proteomes" id="UP001337655">
    <property type="component" value="Unassembled WGS sequence"/>
</dbReference>
<dbReference type="SUPFAM" id="SSF55729">
    <property type="entry name" value="Acyl-CoA N-acyltransferases (Nat)"/>
    <property type="match status" value="1"/>
</dbReference>
<dbReference type="RefSeq" id="XP_064662030.1">
    <property type="nucleotide sequence ID" value="XM_064799275.1"/>
</dbReference>
<sequence>MSNIFRIEIAKENEIPDLAALMIPTFAHFTVEAMLGNIDEPKAIEAAGQRHLRAWREHMDETGRASGIKCVASDLETGEEVLAACAYWYIFSHPRSAVHMHRPNFLLSADWVSEENDRREKLRRSLQPVIDMRQKWLKGRGHAVLMFLATDKAWRRKGAATAIVRWGLDRCRELNVPAFLEASDEGAPVYERLGFEVVDEVVMEIEGERAGFPAMMWWPPGTKEVDKRPAMACWTG</sequence>
<dbReference type="CDD" id="cd04301">
    <property type="entry name" value="NAT_SF"/>
    <property type="match status" value="1"/>
</dbReference>
<reference evidence="2 3" key="1">
    <citation type="submission" date="2023-08" db="EMBL/GenBank/DDBJ databases">
        <title>Black Yeasts Isolated from many extreme environments.</title>
        <authorList>
            <person name="Coleine C."/>
            <person name="Stajich J.E."/>
            <person name="Selbmann L."/>
        </authorList>
    </citation>
    <scope>NUCLEOTIDE SEQUENCE [LARGE SCALE GENOMIC DNA]</scope>
    <source>
        <strain evidence="2 3">CCFEE 5935</strain>
    </source>
</reference>
<dbReference type="InterPro" id="IPR000182">
    <property type="entry name" value="GNAT_dom"/>
</dbReference>
<dbReference type="Pfam" id="PF13673">
    <property type="entry name" value="Acetyltransf_10"/>
    <property type="match status" value="1"/>
</dbReference>
<dbReference type="GO" id="GO:0016747">
    <property type="term" value="F:acyltransferase activity, transferring groups other than amino-acyl groups"/>
    <property type="evidence" value="ECO:0007669"/>
    <property type="project" value="InterPro"/>
</dbReference>
<keyword evidence="3" id="KW-1185">Reference proteome</keyword>
<feature type="domain" description="N-acetyltransferase" evidence="1">
    <location>
        <begin position="66"/>
        <end position="219"/>
    </location>
</feature>
<comment type="caution">
    <text evidence="2">The sequence shown here is derived from an EMBL/GenBank/DDBJ whole genome shotgun (WGS) entry which is preliminary data.</text>
</comment>
<dbReference type="InterPro" id="IPR016181">
    <property type="entry name" value="Acyl_CoA_acyltransferase"/>
</dbReference>
<proteinExistence type="predicted"/>
<dbReference type="PROSITE" id="PS51186">
    <property type="entry name" value="GNAT"/>
    <property type="match status" value="1"/>
</dbReference>
<protein>
    <recommendedName>
        <fullName evidence="1">N-acetyltransferase domain-containing protein</fullName>
    </recommendedName>
</protein>
<accession>A0AAV9PKH7</accession>